<comment type="caution">
    <text evidence="1">The sequence shown here is derived from an EMBL/GenBank/DDBJ whole genome shotgun (WGS) entry which is preliminary data.</text>
</comment>
<accession>A0ACB7Z1S4</accession>
<evidence type="ECO:0000313" key="1">
    <source>
        <dbReference type="EMBL" id="KAH7859477.1"/>
    </source>
</evidence>
<gene>
    <name evidence="1" type="ORF">Vadar_001630</name>
</gene>
<protein>
    <submittedName>
        <fullName evidence="1">Uncharacterized protein</fullName>
    </submittedName>
</protein>
<proteinExistence type="predicted"/>
<reference evidence="1 2" key="1">
    <citation type="journal article" date="2021" name="Hortic Res">
        <title>High-quality reference genome and annotation aids understanding of berry development for evergreen blueberry (Vaccinium darrowii).</title>
        <authorList>
            <person name="Yu J."/>
            <person name="Hulse-Kemp A.M."/>
            <person name="Babiker E."/>
            <person name="Staton M."/>
        </authorList>
    </citation>
    <scope>NUCLEOTIDE SEQUENCE [LARGE SCALE GENOMIC DNA]</scope>
    <source>
        <strain evidence="2">cv. NJ 8807/NJ 8810</strain>
        <tissue evidence="1">Young leaf</tissue>
    </source>
</reference>
<sequence>MANSGDGNGGCCKGCCGFILSSGLTALFIWIGIRAASDPVCSIQDFYVPALNKTLNSTTNTSIFFDLELDNKNTDKGIYYNTLNLTFYYNTNGSSIPIANQTFAGFYQGHHKKARRMGTVETTGVPWGEVFRAVSNGSQPVFRVGLVTSFRFKIWYWKTKKHDLVVGADVAVNGSGEKDDQKGVRLNSGAPEMRCGGGRALVIGIVLLINLVFIS</sequence>
<name>A0ACB7Z1S4_9ERIC</name>
<dbReference type="Proteomes" id="UP000828048">
    <property type="component" value="Chromosome 4"/>
</dbReference>
<evidence type="ECO:0000313" key="2">
    <source>
        <dbReference type="Proteomes" id="UP000828048"/>
    </source>
</evidence>
<organism evidence="1 2">
    <name type="scientific">Vaccinium darrowii</name>
    <dbReference type="NCBI Taxonomy" id="229202"/>
    <lineage>
        <taxon>Eukaryota</taxon>
        <taxon>Viridiplantae</taxon>
        <taxon>Streptophyta</taxon>
        <taxon>Embryophyta</taxon>
        <taxon>Tracheophyta</taxon>
        <taxon>Spermatophyta</taxon>
        <taxon>Magnoliopsida</taxon>
        <taxon>eudicotyledons</taxon>
        <taxon>Gunneridae</taxon>
        <taxon>Pentapetalae</taxon>
        <taxon>asterids</taxon>
        <taxon>Ericales</taxon>
        <taxon>Ericaceae</taxon>
        <taxon>Vaccinioideae</taxon>
        <taxon>Vaccinieae</taxon>
        <taxon>Vaccinium</taxon>
    </lineage>
</organism>
<keyword evidence="2" id="KW-1185">Reference proteome</keyword>
<dbReference type="EMBL" id="CM037154">
    <property type="protein sequence ID" value="KAH7859477.1"/>
    <property type="molecule type" value="Genomic_DNA"/>
</dbReference>